<dbReference type="PROSITE" id="PS51257">
    <property type="entry name" value="PROKAR_LIPOPROTEIN"/>
    <property type="match status" value="1"/>
</dbReference>
<dbReference type="RefSeq" id="WP_145290862.1">
    <property type="nucleotide sequence ID" value="NZ_CP036291.1"/>
</dbReference>
<dbReference type="Proteomes" id="UP000317429">
    <property type="component" value="Chromosome"/>
</dbReference>
<dbReference type="EMBL" id="CP036291">
    <property type="protein sequence ID" value="QDU91090.1"/>
    <property type="molecule type" value="Genomic_DNA"/>
</dbReference>
<organism evidence="4 5">
    <name type="scientific">Pirellulimonas nuda</name>
    <dbReference type="NCBI Taxonomy" id="2528009"/>
    <lineage>
        <taxon>Bacteria</taxon>
        <taxon>Pseudomonadati</taxon>
        <taxon>Planctomycetota</taxon>
        <taxon>Planctomycetia</taxon>
        <taxon>Pirellulales</taxon>
        <taxon>Lacipirellulaceae</taxon>
        <taxon>Pirellulimonas</taxon>
    </lineage>
</organism>
<keyword evidence="2" id="KW-1133">Transmembrane helix</keyword>
<evidence type="ECO:0000256" key="2">
    <source>
        <dbReference type="SAM" id="Phobius"/>
    </source>
</evidence>
<feature type="region of interest" description="Disordered" evidence="1">
    <location>
        <begin position="458"/>
        <end position="549"/>
    </location>
</feature>
<evidence type="ECO:0000256" key="3">
    <source>
        <dbReference type="SAM" id="SignalP"/>
    </source>
</evidence>
<keyword evidence="5" id="KW-1185">Reference proteome</keyword>
<evidence type="ECO:0008006" key="6">
    <source>
        <dbReference type="Google" id="ProtNLM"/>
    </source>
</evidence>
<keyword evidence="3" id="KW-0732">Signal</keyword>
<feature type="compositionally biased region" description="Polar residues" evidence="1">
    <location>
        <begin position="461"/>
        <end position="471"/>
    </location>
</feature>
<keyword evidence="2" id="KW-0472">Membrane</keyword>
<dbReference type="AlphaFoldDB" id="A0A518DHX9"/>
<feature type="transmembrane region" description="Helical" evidence="2">
    <location>
        <begin position="562"/>
        <end position="583"/>
    </location>
</feature>
<proteinExistence type="predicted"/>
<accession>A0A518DHX9</accession>
<gene>
    <name evidence="4" type="ORF">Pla175_45080</name>
</gene>
<evidence type="ECO:0000313" key="5">
    <source>
        <dbReference type="Proteomes" id="UP000317429"/>
    </source>
</evidence>
<dbReference type="KEGG" id="pnd:Pla175_45080"/>
<sequence precursor="true">MNLRRLTALAVALTASLAASLAAACPFCTAETQSLSEELASADVAVLARLIEAAPTPDRDLEAGEPYGPIDPETGMAKFKVVEVLMGGEPAEGLDDIEAIFFGEADREALFLVRGVANPPEAAEPFDWAIPFEVSQEAAAYIKKLRALPESGPERIAFFLGYLQHEDPLLSQDAYEEFARAPYADLKAIKDRLDIDQLWAWIDSPDTSPSRRRLFFTMLGVCGGPDDIPRLEAMLESDARVSLPAADAVVAASVASGGPMASVLVREVVASEERRKKMGLDAMTACYLTLRGADGLDLIDRRFLADTGADYSHVYSVLMALRFLADEPGAVPIERLMQSARLLLAHPDFADQVVPDLARWEDWGSMDALAKLYRDSFKEDSNRYVREPIVTYLDVAAEQPGDVGERANAALAELEPLDPESFSRARRLSAFGFLGSARAKEAATAQADPADALVEPDATFEETQPAPSLESTADAADDAIPDPAGGVTPTYAEAVPSLEEDPGAPEDTPEATPDVASEAAAEVVPTIDPSAEVSAQTAEVETPTTPPPTAVAATLPSPPNRALLLGAPLAAGGVLMGFFYLLLRGGV</sequence>
<evidence type="ECO:0000256" key="1">
    <source>
        <dbReference type="SAM" id="MobiDB-lite"/>
    </source>
</evidence>
<name>A0A518DHX9_9BACT</name>
<reference evidence="4 5" key="1">
    <citation type="submission" date="2019-02" db="EMBL/GenBank/DDBJ databases">
        <title>Deep-cultivation of Planctomycetes and their phenomic and genomic characterization uncovers novel biology.</title>
        <authorList>
            <person name="Wiegand S."/>
            <person name="Jogler M."/>
            <person name="Boedeker C."/>
            <person name="Pinto D."/>
            <person name="Vollmers J."/>
            <person name="Rivas-Marin E."/>
            <person name="Kohn T."/>
            <person name="Peeters S.H."/>
            <person name="Heuer A."/>
            <person name="Rast P."/>
            <person name="Oberbeckmann S."/>
            <person name="Bunk B."/>
            <person name="Jeske O."/>
            <person name="Meyerdierks A."/>
            <person name="Storesund J.E."/>
            <person name="Kallscheuer N."/>
            <person name="Luecker S."/>
            <person name="Lage O.M."/>
            <person name="Pohl T."/>
            <person name="Merkel B.J."/>
            <person name="Hornburger P."/>
            <person name="Mueller R.-W."/>
            <person name="Bruemmer F."/>
            <person name="Labrenz M."/>
            <person name="Spormann A.M."/>
            <person name="Op den Camp H."/>
            <person name="Overmann J."/>
            <person name="Amann R."/>
            <person name="Jetten M.S.M."/>
            <person name="Mascher T."/>
            <person name="Medema M.H."/>
            <person name="Devos D.P."/>
            <person name="Kaster A.-K."/>
            <person name="Ovreas L."/>
            <person name="Rohde M."/>
            <person name="Galperin M.Y."/>
            <person name="Jogler C."/>
        </authorList>
    </citation>
    <scope>NUCLEOTIDE SEQUENCE [LARGE SCALE GENOMIC DNA]</scope>
    <source>
        <strain evidence="4 5">Pla175</strain>
    </source>
</reference>
<evidence type="ECO:0000313" key="4">
    <source>
        <dbReference type="EMBL" id="QDU91090.1"/>
    </source>
</evidence>
<dbReference type="OrthoDB" id="260790at2"/>
<feature type="chain" id="PRO_5022079640" description="Peptidase A2 domain-containing protein" evidence="3">
    <location>
        <begin position="25"/>
        <end position="587"/>
    </location>
</feature>
<feature type="signal peptide" evidence="3">
    <location>
        <begin position="1"/>
        <end position="24"/>
    </location>
</feature>
<protein>
    <recommendedName>
        <fullName evidence="6">Peptidase A2 domain-containing protein</fullName>
    </recommendedName>
</protein>
<keyword evidence="2" id="KW-0812">Transmembrane</keyword>
<feature type="compositionally biased region" description="Acidic residues" evidence="1">
    <location>
        <begin position="498"/>
        <end position="509"/>
    </location>
</feature>